<evidence type="ECO:0000256" key="4">
    <source>
        <dbReference type="SAM" id="MobiDB-lite"/>
    </source>
</evidence>
<dbReference type="STRING" id="1316194.A0A1Q5SQK5"/>
<dbReference type="Proteomes" id="UP000186955">
    <property type="component" value="Unassembled WGS sequence"/>
</dbReference>
<feature type="compositionally biased region" description="Basic and acidic residues" evidence="4">
    <location>
        <begin position="79"/>
        <end position="99"/>
    </location>
</feature>
<keyword evidence="6" id="KW-1185">Reference proteome</keyword>
<reference evidence="5 6" key="1">
    <citation type="submission" date="2016-10" db="EMBL/GenBank/DDBJ databases">
        <title>Genome sequence of the ascomycete fungus Penicillium subrubescens.</title>
        <authorList>
            <person name="De Vries R.P."/>
            <person name="Peng M."/>
            <person name="Dilokpimol A."/>
            <person name="Hilden K."/>
            <person name="Makela M.R."/>
            <person name="Grigoriev I."/>
            <person name="Riley R."/>
            <person name="Granchi Z."/>
        </authorList>
    </citation>
    <scope>NUCLEOTIDE SEQUENCE [LARGE SCALE GENOMIC DNA]</scope>
    <source>
        <strain evidence="5 6">CBS 132785</strain>
    </source>
</reference>
<feature type="compositionally biased region" description="Basic and acidic residues" evidence="4">
    <location>
        <begin position="108"/>
        <end position="141"/>
    </location>
</feature>
<dbReference type="AlphaFoldDB" id="A0A1Q5SQK5"/>
<gene>
    <name evidence="5" type="ORF">PENSUB_13402</name>
</gene>
<feature type="region of interest" description="Disordered" evidence="4">
    <location>
        <begin position="1"/>
        <end position="201"/>
    </location>
</feature>
<comment type="subcellular location">
    <subcellularLocation>
        <location evidence="1">Nucleus</location>
    </subcellularLocation>
</comment>
<dbReference type="EMBL" id="MNBE01000758">
    <property type="protein sequence ID" value="OKO90269.1"/>
    <property type="molecule type" value="Genomic_DNA"/>
</dbReference>
<evidence type="ECO:0000256" key="1">
    <source>
        <dbReference type="ARBA" id="ARBA00004123"/>
    </source>
</evidence>
<dbReference type="OrthoDB" id="297219at2759"/>
<proteinExistence type="inferred from homology"/>
<comment type="similarity">
    <text evidence="2">Belongs to the NRDE2 family.</text>
</comment>
<feature type="region of interest" description="Disordered" evidence="4">
    <location>
        <begin position="345"/>
        <end position="365"/>
    </location>
</feature>
<evidence type="ECO:0000313" key="5">
    <source>
        <dbReference type="EMBL" id="OKO90269.1"/>
    </source>
</evidence>
<keyword evidence="3" id="KW-0539">Nucleus</keyword>
<name>A0A1Q5SQK5_9EURO</name>
<dbReference type="GO" id="GO:0071013">
    <property type="term" value="C:catalytic step 2 spliceosome"/>
    <property type="evidence" value="ECO:0007669"/>
    <property type="project" value="TreeGrafter"/>
</dbReference>
<comment type="caution">
    <text evidence="5">The sequence shown here is derived from an EMBL/GenBank/DDBJ whole genome shotgun (WGS) entry which is preliminary data.</text>
</comment>
<evidence type="ECO:0000256" key="3">
    <source>
        <dbReference type="ARBA" id="ARBA00023242"/>
    </source>
</evidence>
<dbReference type="PANTHER" id="PTHR13471">
    <property type="entry name" value="TETRATRICOPEPTIDE-LIKE HELICAL"/>
    <property type="match status" value="1"/>
</dbReference>
<dbReference type="Pfam" id="PF08424">
    <property type="entry name" value="NRDE-2"/>
    <property type="match status" value="1"/>
</dbReference>
<dbReference type="GO" id="GO:0031048">
    <property type="term" value="P:regulatory ncRNA-mediated heterochromatin formation"/>
    <property type="evidence" value="ECO:0007669"/>
    <property type="project" value="TreeGrafter"/>
</dbReference>
<evidence type="ECO:0000313" key="6">
    <source>
        <dbReference type="Proteomes" id="UP000186955"/>
    </source>
</evidence>
<dbReference type="InterPro" id="IPR013633">
    <property type="entry name" value="NRDE-2"/>
</dbReference>
<accession>A0A1Q5SQK5</accession>
<evidence type="ECO:0000256" key="2">
    <source>
        <dbReference type="ARBA" id="ARBA00009265"/>
    </source>
</evidence>
<dbReference type="GO" id="GO:1902369">
    <property type="term" value="P:negative regulation of RNA catabolic process"/>
    <property type="evidence" value="ECO:0007669"/>
    <property type="project" value="TreeGrafter"/>
</dbReference>
<feature type="compositionally biased region" description="Basic and acidic residues" evidence="4">
    <location>
        <begin position="151"/>
        <end position="194"/>
    </location>
</feature>
<feature type="compositionally biased region" description="Basic residues" evidence="4">
    <location>
        <begin position="50"/>
        <end position="68"/>
    </location>
</feature>
<protein>
    <submittedName>
        <fullName evidence="5">Protein NRDE2-like protein</fullName>
    </submittedName>
</protein>
<sequence>MDSSGSQDKKPVPTFSSFKPLPAPPEADHAAGKKRRHEHQSRSPRQSLKRDRRHSPHHRPQSSRHNRPRSPSPGRRTSRGHERTRDRTSQDKLGREKGDATLTAIKSAIRDLHATREQRFSREHERTRDRTSDDKHARQKGEAASSAVKSGSRDLDAARLASRDLRASRENEITRDRTSLDEPAHGKETAHELAMEPASGDLSHLKSHELYFIDTEGDRSSLKYGTAHRYDTPLYHRSGAGRVLGLPPNLVIDRSYPQDDTIVLRDTSIKSRNVTFSGPLSGPVKQPTQLYRLQQDANPPSAKELEHHIMPLDHATKTESGYHIDEDDSNDEHYAYRSIHGKAKVEDMHPKGMEPISGEDGQPGDREVKFEAERQALNKKLWHALIDDPKDVAAWLQLIDLQYALILGPGEDDRPLTSAERQSVASTRLGLYDKALAKCGDTVHKDLFLLGRLQEGGLLWDRKKLWEEWDKTLKENPESISLQLMHLNLRQTDFQDFALEDYKSLLVDYIKRIDGDSNASGISQVQRYLFLRLTLLLREAGYTELAVGFWQAALDFACFRPDAHLQGDRDQAILQFGKYWDSEVARLGEVDGQGWRGEQSRVDSVSRELGAHVDLSSLFSSWASSERHRIRSLRMPARSVDDYGTDVDTAYSVVLASDLREILSPFWHPTASEDIVNAFLYFCHLPHLTTVANSQTSRLWNGDNFLRNESMDTVNIQLSDWLPSEVDNESHASISPFSFPVVNFLHTTETLFAPADWFYSLQSWSRATIRQSHSLDTDWVRRTLRSLVERFDQDDHLAEYALAVEYACDAQAAIDFGVELFKRRRLNLKLQNATALMLCRSREHEVAYKLWAVAINDTTSPANHGLKCGPLWNTWAWEMLQQGDFIKASYLLHALPRGEIDLVAFCAATDKQEGNIFGQLRLENFLHQSREQALYLELPYEYVAWADCLALLRYVEKDSLSNASLDASLDAYVSAHVFLDALSPEKESFKNFATELLLQAQAKLIYFHVSRKGQFQPRQLRITLKRSLDLFPKNTMFMALFMWNEARFVMPERIRNSLVSGELDRMGRYKEAAQASASASPVAPQQPPVYSHLFNIYSILCRPYFLGGNIHAARSAFEKAIGEDSDPYSPGHGKLEAPTSLGNQNACSNITLWKLYILFELDRAYDIKAATNVFYRAIRACPWSKELVMLAFERLAGEEDGPDFDELRGLYNLLDEKQLRIHVDIAKDVEEASAHRAKAAVEADEWLKDLGVKMESVEVK</sequence>
<organism evidence="5 6">
    <name type="scientific">Penicillium subrubescens</name>
    <dbReference type="NCBI Taxonomy" id="1316194"/>
    <lineage>
        <taxon>Eukaryota</taxon>
        <taxon>Fungi</taxon>
        <taxon>Dikarya</taxon>
        <taxon>Ascomycota</taxon>
        <taxon>Pezizomycotina</taxon>
        <taxon>Eurotiomycetes</taxon>
        <taxon>Eurotiomycetidae</taxon>
        <taxon>Eurotiales</taxon>
        <taxon>Aspergillaceae</taxon>
        <taxon>Penicillium</taxon>
    </lineage>
</organism>
<dbReference type="PANTHER" id="PTHR13471:SF0">
    <property type="entry name" value="NUCLEAR EXOSOME REGULATOR NRDE2"/>
    <property type="match status" value="1"/>
</dbReference>